<comment type="caution">
    <text evidence="1">The sequence shown here is derived from an EMBL/GenBank/DDBJ whole genome shotgun (WGS) entry which is preliminary data.</text>
</comment>
<reference evidence="1 2" key="1">
    <citation type="submission" date="2015-04" db="EMBL/GenBank/DDBJ databases">
        <title>The draft genome sequence of Erythrobacter luteus KA37.</title>
        <authorList>
            <person name="Zhuang L."/>
            <person name="Liu Y."/>
            <person name="Shao Z."/>
        </authorList>
    </citation>
    <scope>NUCLEOTIDE SEQUENCE [LARGE SCALE GENOMIC DNA]</scope>
    <source>
        <strain evidence="1 2">KA37</strain>
    </source>
</reference>
<dbReference type="OrthoDB" id="7450850at2"/>
<evidence type="ECO:0008006" key="3">
    <source>
        <dbReference type="Google" id="ProtNLM"/>
    </source>
</evidence>
<sequence>METALRKALVDWLADDPLLSVALNTITEEAPARTAPPWLGIAASASTDWSAKDRRGREVRVAVELHTRGDEPGESGSLAALVEDRIESLPLAQDGFSVVTTTFLRARSEQRARNTRAVLMEYRFRLLETA</sequence>
<organism evidence="1 2">
    <name type="scientific">Aurantiacibacter luteus</name>
    <dbReference type="NCBI Taxonomy" id="1581420"/>
    <lineage>
        <taxon>Bacteria</taxon>
        <taxon>Pseudomonadati</taxon>
        <taxon>Pseudomonadota</taxon>
        <taxon>Alphaproteobacteria</taxon>
        <taxon>Sphingomonadales</taxon>
        <taxon>Erythrobacteraceae</taxon>
        <taxon>Aurantiacibacter</taxon>
    </lineage>
</organism>
<dbReference type="STRING" id="1581420.AAW00_09590"/>
<gene>
    <name evidence="1" type="ORF">AAW00_09590</name>
</gene>
<dbReference type="InterPro" id="IPR053745">
    <property type="entry name" value="Viral_Tail_Comp_sf"/>
</dbReference>
<proteinExistence type="predicted"/>
<evidence type="ECO:0000313" key="1">
    <source>
        <dbReference type="EMBL" id="KLE34464.1"/>
    </source>
</evidence>
<dbReference type="Gene3D" id="3.30.2000.30">
    <property type="match status" value="1"/>
</dbReference>
<evidence type="ECO:0000313" key="2">
    <source>
        <dbReference type="Proteomes" id="UP000053464"/>
    </source>
</evidence>
<dbReference type="PATRIC" id="fig|1581420.6.peg.1967"/>
<dbReference type="AlphaFoldDB" id="A0A0G9MV52"/>
<dbReference type="Proteomes" id="UP000053464">
    <property type="component" value="Unassembled WGS sequence"/>
</dbReference>
<name>A0A0G9MV52_9SPHN</name>
<accession>A0A0G9MV52</accession>
<dbReference type="Pfam" id="PF11367">
    <property type="entry name" value="Tail_completion_gp17"/>
    <property type="match status" value="1"/>
</dbReference>
<protein>
    <recommendedName>
        <fullName evidence="3">Gene transfer agent protein</fullName>
    </recommendedName>
</protein>
<dbReference type="InterPro" id="IPR021508">
    <property type="entry name" value="Gp17-like"/>
</dbReference>
<dbReference type="EMBL" id="LBHB01000002">
    <property type="protein sequence ID" value="KLE34464.1"/>
    <property type="molecule type" value="Genomic_DNA"/>
</dbReference>
<keyword evidence="2" id="KW-1185">Reference proteome</keyword>